<keyword evidence="10" id="KW-1185">Reference proteome</keyword>
<evidence type="ECO:0000256" key="6">
    <source>
        <dbReference type="PROSITE-ProRule" id="PRU00176"/>
    </source>
</evidence>
<protein>
    <recommendedName>
        <fullName evidence="8">RRM domain-containing protein</fullName>
    </recommendedName>
</protein>
<sequence length="201" mass="22121">MEMPERVERFILVELKRNGPSDFVAVGADGTLTSSCTPDMLRKSALRIQNASECLMQDSASTTKAWSANPSVAMSSQASRTIFVGNIPAGVSNSEISKEFSKYGPIVNIKRKKSAKESRGQKPRIIEFEDASHAEAAVLGHDNYDFDGKGSFLRVYLTDDGSNVAAEDSSQGPCERKNKKAQKEKQRGWRRGRVMVQVQTT</sequence>
<feature type="region of interest" description="Disordered" evidence="7">
    <location>
        <begin position="164"/>
        <end position="201"/>
    </location>
</feature>
<dbReference type="InterPro" id="IPR012677">
    <property type="entry name" value="Nucleotide-bd_a/b_plait_sf"/>
</dbReference>
<dbReference type="Proteomes" id="UP000077202">
    <property type="component" value="Unassembled WGS sequence"/>
</dbReference>
<evidence type="ECO:0000256" key="3">
    <source>
        <dbReference type="ARBA" id="ARBA00022737"/>
    </source>
</evidence>
<dbReference type="AlphaFoldDB" id="A0A176VPH2"/>
<feature type="domain" description="RRM" evidence="8">
    <location>
        <begin position="80"/>
        <end position="160"/>
    </location>
</feature>
<dbReference type="InterPro" id="IPR000504">
    <property type="entry name" value="RRM_dom"/>
</dbReference>
<comment type="subcellular location">
    <subcellularLocation>
        <location evidence="1">Nucleus</location>
    </subcellularLocation>
</comment>
<gene>
    <name evidence="9" type="ORF">AXG93_412s1010</name>
</gene>
<dbReference type="GO" id="GO:0005737">
    <property type="term" value="C:cytoplasm"/>
    <property type="evidence" value="ECO:0007669"/>
    <property type="project" value="TreeGrafter"/>
</dbReference>
<organism evidence="9 10">
    <name type="scientific">Marchantia polymorpha subsp. ruderalis</name>
    <dbReference type="NCBI Taxonomy" id="1480154"/>
    <lineage>
        <taxon>Eukaryota</taxon>
        <taxon>Viridiplantae</taxon>
        <taxon>Streptophyta</taxon>
        <taxon>Embryophyta</taxon>
        <taxon>Marchantiophyta</taxon>
        <taxon>Marchantiopsida</taxon>
        <taxon>Marchantiidae</taxon>
        <taxon>Marchantiales</taxon>
        <taxon>Marchantiaceae</taxon>
        <taxon>Marchantia</taxon>
    </lineage>
</organism>
<dbReference type="SMART" id="SM00360">
    <property type="entry name" value="RRM"/>
    <property type="match status" value="1"/>
</dbReference>
<evidence type="ECO:0000256" key="1">
    <source>
        <dbReference type="ARBA" id="ARBA00004123"/>
    </source>
</evidence>
<evidence type="ECO:0000256" key="4">
    <source>
        <dbReference type="ARBA" id="ARBA00022884"/>
    </source>
</evidence>
<dbReference type="PROSITE" id="PS50102">
    <property type="entry name" value="RRM"/>
    <property type="match status" value="1"/>
</dbReference>
<dbReference type="InterPro" id="IPR050374">
    <property type="entry name" value="RRT5_SRSF_SR"/>
</dbReference>
<dbReference type="EMBL" id="LVLJ01003247">
    <property type="protein sequence ID" value="OAE22212.1"/>
    <property type="molecule type" value="Genomic_DNA"/>
</dbReference>
<dbReference type="InterPro" id="IPR035979">
    <property type="entry name" value="RBD_domain_sf"/>
</dbReference>
<keyword evidence="3" id="KW-0677">Repeat</keyword>
<name>A0A176VPH2_MARPO</name>
<keyword evidence="4 6" id="KW-0694">RNA-binding</keyword>
<evidence type="ECO:0000259" key="8">
    <source>
        <dbReference type="PROSITE" id="PS50102"/>
    </source>
</evidence>
<evidence type="ECO:0000256" key="5">
    <source>
        <dbReference type="ARBA" id="ARBA00023242"/>
    </source>
</evidence>
<dbReference type="GO" id="GO:0005634">
    <property type="term" value="C:nucleus"/>
    <property type="evidence" value="ECO:0007669"/>
    <property type="project" value="UniProtKB-SubCell"/>
</dbReference>
<comment type="caution">
    <text evidence="9">The sequence shown here is derived from an EMBL/GenBank/DDBJ whole genome shotgun (WGS) entry which is preliminary data.</text>
</comment>
<keyword evidence="2" id="KW-0507">mRNA processing</keyword>
<evidence type="ECO:0000313" key="9">
    <source>
        <dbReference type="EMBL" id="OAE22212.1"/>
    </source>
</evidence>
<dbReference type="Gene3D" id="3.30.70.330">
    <property type="match status" value="1"/>
</dbReference>
<keyword evidence="5" id="KW-0539">Nucleus</keyword>
<evidence type="ECO:0000256" key="2">
    <source>
        <dbReference type="ARBA" id="ARBA00022664"/>
    </source>
</evidence>
<dbReference type="PANTHER" id="PTHR23003:SF62">
    <property type="entry name" value="SERINE_ARGININE (SR)-TYPE SHUTTLING MRNA BINDING PROTEIN NPL3"/>
    <property type="match status" value="1"/>
</dbReference>
<evidence type="ECO:0000256" key="7">
    <source>
        <dbReference type="SAM" id="MobiDB-lite"/>
    </source>
</evidence>
<dbReference type="Pfam" id="PF00076">
    <property type="entry name" value="RRM_1"/>
    <property type="match status" value="1"/>
</dbReference>
<dbReference type="GO" id="GO:0003729">
    <property type="term" value="F:mRNA binding"/>
    <property type="evidence" value="ECO:0007669"/>
    <property type="project" value="TreeGrafter"/>
</dbReference>
<dbReference type="PANTHER" id="PTHR23003">
    <property type="entry name" value="RNA RECOGNITION MOTIF RRM DOMAIN CONTAINING PROTEIN"/>
    <property type="match status" value="1"/>
</dbReference>
<proteinExistence type="predicted"/>
<dbReference type="GO" id="GO:0006397">
    <property type="term" value="P:mRNA processing"/>
    <property type="evidence" value="ECO:0007669"/>
    <property type="project" value="UniProtKB-KW"/>
</dbReference>
<accession>A0A176VPH2</accession>
<dbReference type="SUPFAM" id="SSF54928">
    <property type="entry name" value="RNA-binding domain, RBD"/>
    <property type="match status" value="1"/>
</dbReference>
<evidence type="ECO:0000313" key="10">
    <source>
        <dbReference type="Proteomes" id="UP000077202"/>
    </source>
</evidence>
<reference evidence="9" key="1">
    <citation type="submission" date="2016-03" db="EMBL/GenBank/DDBJ databases">
        <title>Mechanisms controlling the formation of the plant cell surface in tip-growing cells are functionally conserved among land plants.</title>
        <authorList>
            <person name="Honkanen S."/>
            <person name="Jones V.A."/>
            <person name="Morieri G."/>
            <person name="Champion C."/>
            <person name="Hetherington A.J."/>
            <person name="Kelly S."/>
            <person name="Saint-Marcoux D."/>
            <person name="Proust H."/>
            <person name="Prescott H."/>
            <person name="Dolan L."/>
        </authorList>
    </citation>
    <scope>NUCLEOTIDE SEQUENCE [LARGE SCALE GENOMIC DNA]</scope>
    <source>
        <tissue evidence="9">Whole gametophyte</tissue>
    </source>
</reference>